<evidence type="ECO:0000313" key="3">
    <source>
        <dbReference type="Proteomes" id="UP000093199"/>
    </source>
</evidence>
<dbReference type="Pfam" id="PF13669">
    <property type="entry name" value="Glyoxalase_4"/>
    <property type="match status" value="1"/>
</dbReference>
<dbReference type="STRING" id="33978.A6M13_02055"/>
<dbReference type="InterPro" id="IPR037523">
    <property type="entry name" value="VOC_core"/>
</dbReference>
<dbReference type="SUPFAM" id="SSF54593">
    <property type="entry name" value="Glyoxalase/Bleomycin resistance protein/Dihydroxybiphenyl dioxygenase"/>
    <property type="match status" value="1"/>
</dbReference>
<accession>A0A1C0YNB6</accession>
<dbReference type="InterPro" id="IPR029068">
    <property type="entry name" value="Glyas_Bleomycin-R_OHBP_Dase"/>
</dbReference>
<dbReference type="PROSITE" id="PS51819">
    <property type="entry name" value="VOC"/>
    <property type="match status" value="1"/>
</dbReference>
<organism evidence="2 3">
    <name type="scientific">Caryophanon tenue</name>
    <dbReference type="NCBI Taxonomy" id="33978"/>
    <lineage>
        <taxon>Bacteria</taxon>
        <taxon>Bacillati</taxon>
        <taxon>Bacillota</taxon>
        <taxon>Bacilli</taxon>
        <taxon>Bacillales</taxon>
        <taxon>Caryophanaceae</taxon>
        <taxon>Caryophanon</taxon>
    </lineage>
</organism>
<protein>
    <submittedName>
        <fullName evidence="2">Glyoxalase</fullName>
    </submittedName>
</protein>
<proteinExistence type="predicted"/>
<feature type="domain" description="VOC" evidence="1">
    <location>
        <begin position="4"/>
        <end position="129"/>
    </location>
</feature>
<dbReference type="OrthoDB" id="375220at2"/>
<evidence type="ECO:0000313" key="2">
    <source>
        <dbReference type="EMBL" id="OCS88651.1"/>
    </source>
</evidence>
<name>A0A1C0YNB6_9BACL</name>
<gene>
    <name evidence="2" type="ORF">A6M13_02055</name>
</gene>
<dbReference type="EMBL" id="MASJ01000001">
    <property type="protein sequence ID" value="OCS88651.1"/>
    <property type="molecule type" value="Genomic_DNA"/>
</dbReference>
<evidence type="ECO:0000259" key="1">
    <source>
        <dbReference type="PROSITE" id="PS51819"/>
    </source>
</evidence>
<reference evidence="2 3" key="1">
    <citation type="submission" date="2016-07" db="EMBL/GenBank/DDBJ databases">
        <title>Caryophanon tenue genome sequencing.</title>
        <authorList>
            <person name="Verma A."/>
            <person name="Pal Y."/>
            <person name="Krishnamurthi S."/>
        </authorList>
    </citation>
    <scope>NUCLEOTIDE SEQUENCE [LARGE SCALE GENOMIC DNA]</scope>
    <source>
        <strain evidence="2 3">DSM 14152</strain>
    </source>
</reference>
<dbReference type="AlphaFoldDB" id="A0A1C0YNB6"/>
<dbReference type="Gene3D" id="3.10.180.10">
    <property type="entry name" value="2,3-Dihydroxybiphenyl 1,2-Dioxygenase, domain 1"/>
    <property type="match status" value="1"/>
</dbReference>
<comment type="caution">
    <text evidence="2">The sequence shown here is derived from an EMBL/GenBank/DDBJ whole genome shotgun (WGS) entry which is preliminary data.</text>
</comment>
<dbReference type="RefSeq" id="WP_066542453.1">
    <property type="nucleotide sequence ID" value="NZ_MASJ01000001.1"/>
</dbReference>
<keyword evidence="3" id="KW-1185">Reference proteome</keyword>
<dbReference type="Proteomes" id="UP000093199">
    <property type="component" value="Unassembled WGS sequence"/>
</dbReference>
<sequence>MTRRAHHVCIQTNTYDDSMTFYKTLGFTVLHETPGFHTRSYNTWLAIDGFHIELQTPKEGETLADTNINQLGLAHFCLWVEQLAPLVELLQQQGYRFKEKHGGAIYEVEGGKLAKVYAPEGTLIELRDDWTL</sequence>